<evidence type="ECO:0000313" key="3">
    <source>
        <dbReference type="EMBL" id="SMF74185.1"/>
    </source>
</evidence>
<dbReference type="OrthoDB" id="9803781at2"/>
<dbReference type="Proteomes" id="UP000192907">
    <property type="component" value="Unassembled WGS sequence"/>
</dbReference>
<feature type="domain" description="Uncharacterized protein TP-0789" evidence="2">
    <location>
        <begin position="73"/>
        <end position="254"/>
    </location>
</feature>
<dbReference type="AlphaFoldDB" id="A0A1Y6CMH5"/>
<dbReference type="RefSeq" id="WP_132324601.1">
    <property type="nucleotide sequence ID" value="NZ_FWZT01000028.1"/>
</dbReference>
<accession>A0A1Y6CMH5</accession>
<reference evidence="4" key="1">
    <citation type="submission" date="2017-04" db="EMBL/GenBank/DDBJ databases">
        <authorList>
            <person name="Varghese N."/>
            <person name="Submissions S."/>
        </authorList>
    </citation>
    <scope>NUCLEOTIDE SEQUENCE [LARGE SCALE GENOMIC DNA]</scope>
    <source>
        <strain evidence="4">RKEM611</strain>
    </source>
</reference>
<evidence type="ECO:0000313" key="4">
    <source>
        <dbReference type="Proteomes" id="UP000192907"/>
    </source>
</evidence>
<gene>
    <name evidence="3" type="ORF">SAMN06296036_12837</name>
</gene>
<sequence length="256" mass="29510">MRILWLLVSLIFSANAQLIAKPNAQTIVDRYTERNALGIHIGEANLSMLIRDRKGREKNREMTLQVFENSEERANLLRVMEPSELKGTTLLFREQRKVDQSQMHLFLPQAGKPRRIGDNQKKSPFVASDFTFGDLDSSYLNGAALKLLGSHKVDQNDCYEIEVLPKQNTIAKRIVLYIRKDSYLAEAIKYYDTKNQLYKVFKLIKSEKTGDQWLARQSQMWNKKTGSVTAVKITKIDAKAKLQIELFTPERMTRAL</sequence>
<keyword evidence="3" id="KW-0449">Lipoprotein</keyword>
<keyword evidence="4" id="KW-1185">Reference proteome</keyword>
<feature type="chain" id="PRO_5012350952" evidence="1">
    <location>
        <begin position="17"/>
        <end position="256"/>
    </location>
</feature>
<protein>
    <submittedName>
        <fullName evidence="3">Outer membrane lipoprotein-sorting protein</fullName>
    </submittedName>
</protein>
<dbReference type="InterPro" id="IPR033399">
    <property type="entry name" value="TP_0789-like"/>
</dbReference>
<evidence type="ECO:0000259" key="2">
    <source>
        <dbReference type="Pfam" id="PF17131"/>
    </source>
</evidence>
<feature type="signal peptide" evidence="1">
    <location>
        <begin position="1"/>
        <end position="16"/>
    </location>
</feature>
<dbReference type="Gene3D" id="2.50.20.10">
    <property type="entry name" value="Lipoprotein localisation LolA/LolB/LppX"/>
    <property type="match status" value="1"/>
</dbReference>
<proteinExistence type="predicted"/>
<dbReference type="Pfam" id="PF17131">
    <property type="entry name" value="LolA_like"/>
    <property type="match status" value="1"/>
</dbReference>
<dbReference type="EMBL" id="FWZT01000028">
    <property type="protein sequence ID" value="SMF74185.1"/>
    <property type="molecule type" value="Genomic_DNA"/>
</dbReference>
<dbReference type="STRING" id="1513793.SAMN06296036_12837"/>
<evidence type="ECO:0000256" key="1">
    <source>
        <dbReference type="SAM" id="SignalP"/>
    </source>
</evidence>
<keyword evidence="1" id="KW-0732">Signal</keyword>
<dbReference type="CDD" id="cd16329">
    <property type="entry name" value="LolA_like"/>
    <property type="match status" value="1"/>
</dbReference>
<organism evidence="3 4">
    <name type="scientific">Pseudobacteriovorax antillogorgiicola</name>
    <dbReference type="NCBI Taxonomy" id="1513793"/>
    <lineage>
        <taxon>Bacteria</taxon>
        <taxon>Pseudomonadati</taxon>
        <taxon>Bdellovibrionota</taxon>
        <taxon>Oligoflexia</taxon>
        <taxon>Oligoflexales</taxon>
        <taxon>Pseudobacteriovoracaceae</taxon>
        <taxon>Pseudobacteriovorax</taxon>
    </lineage>
</organism>
<name>A0A1Y6CMH5_9BACT</name>